<evidence type="ECO:0008006" key="6">
    <source>
        <dbReference type="Google" id="ProtNLM"/>
    </source>
</evidence>
<evidence type="ECO:0000259" key="3">
    <source>
        <dbReference type="PROSITE" id="PS51259"/>
    </source>
</evidence>
<feature type="domain" description="MHD1" evidence="2">
    <location>
        <begin position="574"/>
        <end position="716"/>
    </location>
</feature>
<proteinExistence type="predicted"/>
<dbReference type="STRING" id="52838.A0A4S8JWL1"/>
<keyword evidence="5" id="KW-1185">Reference proteome</keyword>
<protein>
    <recommendedName>
        <fullName evidence="6">MHD1 domain-containing protein</fullName>
    </recommendedName>
</protein>
<comment type="caution">
    <text evidence="4">The sequence shown here is derived from an EMBL/GenBank/DDBJ whole genome shotgun (WGS) entry which is preliminary data.</text>
</comment>
<dbReference type="EMBL" id="PYDT01000003">
    <property type="protein sequence ID" value="THU66650.1"/>
    <property type="molecule type" value="Genomic_DNA"/>
</dbReference>
<evidence type="ECO:0000259" key="2">
    <source>
        <dbReference type="PROSITE" id="PS51258"/>
    </source>
</evidence>
<evidence type="ECO:0000256" key="1">
    <source>
        <dbReference type="SAM" id="MobiDB-lite"/>
    </source>
</evidence>
<evidence type="ECO:0000313" key="4">
    <source>
        <dbReference type="EMBL" id="THU66650.1"/>
    </source>
</evidence>
<name>A0A4S8JWL1_MUSBA</name>
<dbReference type="Proteomes" id="UP000317650">
    <property type="component" value="Chromosome 5"/>
</dbReference>
<dbReference type="PANTHER" id="PTHR31280">
    <property type="entry name" value="PROTEIN UNC-13 HOMOLOG"/>
    <property type="match status" value="1"/>
</dbReference>
<accession>A0A4S8JWL1</accession>
<dbReference type="AlphaFoldDB" id="A0A4S8JWL1"/>
<dbReference type="PROSITE" id="PS51259">
    <property type="entry name" value="MHD2"/>
    <property type="match status" value="1"/>
</dbReference>
<dbReference type="InterPro" id="IPR057984">
    <property type="entry name" value="PATROL1_C"/>
</dbReference>
<dbReference type="PROSITE" id="PS51258">
    <property type="entry name" value="MHD1"/>
    <property type="match status" value="1"/>
</dbReference>
<dbReference type="Pfam" id="PF25761">
    <property type="entry name" value="TPR_PATROL1"/>
    <property type="match status" value="1"/>
</dbReference>
<dbReference type="PANTHER" id="PTHR31280:SF21">
    <property type="entry name" value="MHD2 DOMAIN-CONTAINING PROTEIN"/>
    <property type="match status" value="1"/>
</dbReference>
<feature type="region of interest" description="Disordered" evidence="1">
    <location>
        <begin position="121"/>
        <end position="145"/>
    </location>
</feature>
<organism evidence="4 5">
    <name type="scientific">Musa balbisiana</name>
    <name type="common">Banana</name>
    <dbReference type="NCBI Taxonomy" id="52838"/>
    <lineage>
        <taxon>Eukaryota</taxon>
        <taxon>Viridiplantae</taxon>
        <taxon>Streptophyta</taxon>
        <taxon>Embryophyta</taxon>
        <taxon>Tracheophyta</taxon>
        <taxon>Spermatophyta</taxon>
        <taxon>Magnoliopsida</taxon>
        <taxon>Liliopsida</taxon>
        <taxon>Zingiberales</taxon>
        <taxon>Musaceae</taxon>
        <taxon>Musa</taxon>
    </lineage>
</organism>
<dbReference type="InterPro" id="IPR008528">
    <property type="entry name" value="unc-13_homologue"/>
</dbReference>
<dbReference type="InterPro" id="IPR014770">
    <property type="entry name" value="Munc13_1"/>
</dbReference>
<sequence>MGRRRPSVVSFIDDAEEDGAELEWPFCRLKDLSRDELRATAYEIFFAASRSTPGFGGRATPSHHASDASSSVAATDAAGRLLYSPGGLGGCGGGANMAVTSRIKRSLGLRTRRAAYMRPMTHLGSPAMSPGMTLGGGGSSSGKVKQRPMTSAEIMRQQMGVSEQRDNRLRKTLVRTLVGQVASSSPFFESLRAGKRTEAIILPLELLRHLKPSDFSDPQQYHQWQQRQLRILEAGLLLHPSVPLDRTNSAAHRFSEIMQGSEFKPIDTGKNSETMRNLCNCVMALAWRTQNGAPVEVCHWADGFPLNVYLYLALLRSIFDIRDETVVLDEVDELVELMKKTWSTFGINRMTHNVLFTWALFEQYVATGQVEPDLIAATLMMLIEVANDAKRPDREPGYVRVLSAALAAMQGWAEKRLLEYHDWFDKGTIASMENVLRLALSTAKIINEDASSCGGAAVFAEREMLFSSKFSSVNRVEQYIRSSLKSAFTKVFENGNGKIDSMVVEVDEDPNDTLVHLAKETERIALFEKETYSQTLKRWHPAPTAVAVVTLHNCFGVVLKQHLARGSGLTNELVRVLHTAGKLERKLVHMGMEDSADADDGGKGIMREISPYEVDSVILNLMKNWIDDRLRMATECVSRAKETESWNPKSKSDPYAQSAVELMKLAKVTVDEFFEIQVGGRDELVQNLADGLDSLFQDYISFVASCGSKQSYIPALPQLTRCNQDSRVLQLWKKASTPCKAGIDPSLLRAPCRAGIDRSLRPLRRPGAAGDGMHQPRPTASRGTQRLYVRLNTLHYILGLLHTIDKSLSFFSRPGPSPSPHTPLRSRRRAVCPTHFDLARSSIHSTILHVAEDLASLKRIFCTSGEGLVAEEVVQKEAAAMEGVARLMSLPTEKLVEEFSVIACEASGLGRSLETVPMPPTTGKWHRSDPNTVLRVLSHRNDDVANRFLKRAYDLPKRR</sequence>
<evidence type="ECO:0000313" key="5">
    <source>
        <dbReference type="Proteomes" id="UP000317650"/>
    </source>
</evidence>
<feature type="region of interest" description="Disordered" evidence="1">
    <location>
        <begin position="763"/>
        <end position="784"/>
    </location>
</feature>
<reference evidence="4 5" key="1">
    <citation type="journal article" date="2019" name="Nat. Plants">
        <title>Genome sequencing of Musa balbisiana reveals subgenome evolution and function divergence in polyploid bananas.</title>
        <authorList>
            <person name="Yao X."/>
        </authorList>
    </citation>
    <scope>NUCLEOTIDE SEQUENCE [LARGE SCALE GENOMIC DNA]</scope>
    <source>
        <strain evidence="5">cv. DH-PKW</strain>
        <tissue evidence="4">Leaves</tissue>
    </source>
</reference>
<gene>
    <name evidence="4" type="ORF">C4D60_Mb05t16390</name>
</gene>
<dbReference type="InterPro" id="IPR014772">
    <property type="entry name" value="Munc13_dom-2"/>
</dbReference>
<feature type="domain" description="MHD2" evidence="3">
    <location>
        <begin position="794"/>
        <end position="899"/>
    </location>
</feature>